<keyword evidence="4" id="KW-0503">Monooxygenase</keyword>
<dbReference type="SUPFAM" id="SSF51679">
    <property type="entry name" value="Bacterial luciferase-like"/>
    <property type="match status" value="1"/>
</dbReference>
<gene>
    <name evidence="6" type="ORF">GB864_05965</name>
</gene>
<dbReference type="RefSeq" id="WP_160423439.1">
    <property type="nucleotide sequence ID" value="NZ_WSTA01000019.1"/>
</dbReference>
<accession>A0A6I4P029</accession>
<name>A0A6I4P029_9MICO</name>
<evidence type="ECO:0000256" key="3">
    <source>
        <dbReference type="ARBA" id="ARBA00023002"/>
    </source>
</evidence>
<dbReference type="PANTHER" id="PTHR42847">
    <property type="entry name" value="ALKANESULFONATE MONOOXYGENASE"/>
    <property type="match status" value="1"/>
</dbReference>
<evidence type="ECO:0000259" key="5">
    <source>
        <dbReference type="Pfam" id="PF00296"/>
    </source>
</evidence>
<dbReference type="EMBL" id="WSTA01000019">
    <property type="protein sequence ID" value="MWB98095.1"/>
    <property type="molecule type" value="Genomic_DNA"/>
</dbReference>
<dbReference type="InterPro" id="IPR011251">
    <property type="entry name" value="Luciferase-like_dom"/>
</dbReference>
<organism evidence="6 7">
    <name type="scientific">Agromyces seonyuensis</name>
    <dbReference type="NCBI Taxonomy" id="2662446"/>
    <lineage>
        <taxon>Bacteria</taxon>
        <taxon>Bacillati</taxon>
        <taxon>Actinomycetota</taxon>
        <taxon>Actinomycetes</taxon>
        <taxon>Micrococcales</taxon>
        <taxon>Microbacteriaceae</taxon>
        <taxon>Agromyces</taxon>
    </lineage>
</organism>
<evidence type="ECO:0000313" key="7">
    <source>
        <dbReference type="Proteomes" id="UP000438182"/>
    </source>
</evidence>
<evidence type="ECO:0000256" key="2">
    <source>
        <dbReference type="ARBA" id="ARBA00022643"/>
    </source>
</evidence>
<evidence type="ECO:0000256" key="1">
    <source>
        <dbReference type="ARBA" id="ARBA00022630"/>
    </source>
</evidence>
<dbReference type="Gene3D" id="3.20.20.30">
    <property type="entry name" value="Luciferase-like domain"/>
    <property type="match status" value="1"/>
</dbReference>
<dbReference type="InterPro" id="IPR050172">
    <property type="entry name" value="SsuD_RutA_monooxygenase"/>
</dbReference>
<keyword evidence="2" id="KW-0288">FMN</keyword>
<dbReference type="GO" id="GO:0046306">
    <property type="term" value="P:alkanesulfonate catabolic process"/>
    <property type="evidence" value="ECO:0007669"/>
    <property type="project" value="TreeGrafter"/>
</dbReference>
<feature type="domain" description="Luciferase-like" evidence="5">
    <location>
        <begin position="3"/>
        <end position="248"/>
    </location>
</feature>
<dbReference type="InterPro" id="IPR036661">
    <property type="entry name" value="Luciferase-like_sf"/>
</dbReference>
<keyword evidence="3" id="KW-0560">Oxidoreductase</keyword>
<evidence type="ECO:0000256" key="4">
    <source>
        <dbReference type="ARBA" id="ARBA00023033"/>
    </source>
</evidence>
<keyword evidence="7" id="KW-1185">Reference proteome</keyword>
<reference evidence="6 7" key="1">
    <citation type="submission" date="2019-12" db="EMBL/GenBank/DDBJ databases">
        <authorList>
            <person name="Kim Y.S."/>
        </authorList>
    </citation>
    <scope>NUCLEOTIDE SEQUENCE [LARGE SCALE GENOMIC DNA]</scope>
    <source>
        <strain evidence="6 7">MMS17-SY077</strain>
    </source>
</reference>
<dbReference type="PANTHER" id="PTHR42847:SF4">
    <property type="entry name" value="ALKANESULFONATE MONOOXYGENASE-RELATED"/>
    <property type="match status" value="1"/>
</dbReference>
<sequence length="309" mass="33311">MKFRVFTEPQQGATYETQLELALESERLGFDAFFRSDHLLRMGQHDGYPGPTDTWVTLAGLARETSTIRLGALVTSATFRHPGLLAVQVAQVDAMSGGRIEFGLGTGWFAAEHAAYGIPFPERRFGMLEEQLEVVTGLWETPVGGRFSFEGDHYTLVDSPALPKPAQSPMPVIVGGKGPQRTPALAARFASEFNIPFPEYEGQVADLFLSVDAACEAAGRDPRSLGRSVAYTTVIAATEAAYRARCERLGRDPEELRANGLAGTIGEVAERVSQLAVAGADTLYLQMADLADVETLELAAAELLPAFDA</sequence>
<dbReference type="GO" id="GO:0008726">
    <property type="term" value="F:alkanesulfonate monooxygenase activity"/>
    <property type="evidence" value="ECO:0007669"/>
    <property type="project" value="TreeGrafter"/>
</dbReference>
<comment type="caution">
    <text evidence="6">The sequence shown here is derived from an EMBL/GenBank/DDBJ whole genome shotgun (WGS) entry which is preliminary data.</text>
</comment>
<dbReference type="NCBIfam" id="TIGR03560">
    <property type="entry name" value="F420_Rv1855c"/>
    <property type="match status" value="1"/>
</dbReference>
<dbReference type="AlphaFoldDB" id="A0A6I4P029"/>
<evidence type="ECO:0000313" key="6">
    <source>
        <dbReference type="EMBL" id="MWB98095.1"/>
    </source>
</evidence>
<protein>
    <submittedName>
        <fullName evidence="6">TIGR03560 family F420-dependent LLM class oxidoreductase</fullName>
    </submittedName>
</protein>
<keyword evidence="1" id="KW-0285">Flavoprotein</keyword>
<dbReference type="Pfam" id="PF00296">
    <property type="entry name" value="Bac_luciferase"/>
    <property type="match status" value="1"/>
</dbReference>
<dbReference type="Proteomes" id="UP000438182">
    <property type="component" value="Unassembled WGS sequence"/>
</dbReference>
<proteinExistence type="predicted"/>
<dbReference type="InterPro" id="IPR019952">
    <property type="entry name" value="F420_OxRdatse_Rv1855c_pred"/>
</dbReference>